<accession>A0AAI9AI45</accession>
<evidence type="ECO:0000313" key="2">
    <source>
        <dbReference type="EMBL" id="QCT94289.1"/>
    </source>
</evidence>
<keyword evidence="4" id="KW-1185">Reference proteome</keyword>
<reference evidence="1 3" key="1">
    <citation type="journal article" date="2011" name="Stand. Genomic Sci.">
        <title>Draft genome sequence of Caminibacter mediatlanticus strain TB-2, an epsilonproteobacterium isolated from a deep-sea hydrothermal vent.</title>
        <authorList>
            <person name="Giovannelli D."/>
            <person name="Ferriera S."/>
            <person name="Johnson J."/>
            <person name="Kravitz S."/>
            <person name="Perez-Rodriguez I."/>
            <person name="Ricci J."/>
            <person name="O'Brien C."/>
            <person name="Voordeckers J.W."/>
            <person name="Bini E."/>
            <person name="Vetriani C."/>
        </authorList>
    </citation>
    <scope>NUCLEOTIDE SEQUENCE [LARGE SCALE GENOMIC DNA]</scope>
    <source>
        <strain evidence="1 3">TB-2</strain>
    </source>
</reference>
<reference evidence="2 4" key="2">
    <citation type="submission" date="2019-05" db="EMBL/GenBank/DDBJ databases">
        <title>A comparative analysis of the Nautiliaceae.</title>
        <authorList>
            <person name="Grosche A."/>
            <person name="Smedile F."/>
            <person name="Vetriani C."/>
        </authorList>
    </citation>
    <scope>NUCLEOTIDE SEQUENCE [LARGE SCALE GENOMIC DNA]</scope>
    <source>
        <strain evidence="2 4">TB-2</strain>
    </source>
</reference>
<sequence length="46" mass="5434">MQTKQLSSKEEIKNKIIKDRLKNIFSSRPKSIAKILTHIIKRQKNV</sequence>
<evidence type="ECO:0000313" key="1">
    <source>
        <dbReference type="EMBL" id="EDM23924.1"/>
    </source>
</evidence>
<evidence type="ECO:0000313" key="3">
    <source>
        <dbReference type="Proteomes" id="UP000003288"/>
    </source>
</evidence>
<name>A0AAI9AI45_9BACT</name>
<gene>
    <name evidence="1" type="ORF">CMTB2_06711</name>
    <name evidence="2" type="ORF">FE773_03565</name>
</gene>
<keyword evidence="2" id="KW-0282">Flagellum</keyword>
<dbReference type="Proteomes" id="UP000306825">
    <property type="component" value="Chromosome"/>
</dbReference>
<proteinExistence type="predicted"/>
<dbReference type="Proteomes" id="UP000003288">
    <property type="component" value="Unassembled WGS sequence"/>
</dbReference>
<keyword evidence="2" id="KW-0966">Cell projection</keyword>
<organism evidence="1 3">
    <name type="scientific">Caminibacter mediatlanticus TB-2</name>
    <dbReference type="NCBI Taxonomy" id="391592"/>
    <lineage>
        <taxon>Bacteria</taxon>
        <taxon>Pseudomonadati</taxon>
        <taxon>Campylobacterota</taxon>
        <taxon>Epsilonproteobacteria</taxon>
        <taxon>Nautiliales</taxon>
        <taxon>Nautiliaceae</taxon>
        <taxon>Caminibacter</taxon>
    </lineage>
</organism>
<dbReference type="EMBL" id="CP040463">
    <property type="protein sequence ID" value="QCT94289.1"/>
    <property type="molecule type" value="Genomic_DNA"/>
</dbReference>
<keyword evidence="2" id="KW-0969">Cilium</keyword>
<protein>
    <submittedName>
        <fullName evidence="2">Flagellar M-ring protein FliF</fullName>
    </submittedName>
</protein>
<evidence type="ECO:0000313" key="4">
    <source>
        <dbReference type="Proteomes" id="UP000306825"/>
    </source>
</evidence>
<dbReference type="AlphaFoldDB" id="A0AAI9AI45"/>
<dbReference type="EMBL" id="ABCJ01000002">
    <property type="protein sequence ID" value="EDM23924.1"/>
    <property type="molecule type" value="Genomic_DNA"/>
</dbReference>